<comment type="caution">
    <text evidence="7">The sequence shown here is derived from an EMBL/GenBank/DDBJ whole genome shotgun (WGS) entry which is preliminary data.</text>
</comment>
<keyword evidence="3" id="KW-0274">FAD</keyword>
<evidence type="ECO:0000313" key="7">
    <source>
        <dbReference type="EMBL" id="KAF6787322.1"/>
    </source>
</evidence>
<evidence type="ECO:0000256" key="1">
    <source>
        <dbReference type="ARBA" id="ARBA00007992"/>
    </source>
</evidence>
<evidence type="ECO:0000256" key="2">
    <source>
        <dbReference type="ARBA" id="ARBA00022630"/>
    </source>
</evidence>
<evidence type="ECO:0000256" key="3">
    <source>
        <dbReference type="ARBA" id="ARBA00022827"/>
    </source>
</evidence>
<comment type="similarity">
    <text evidence="1">Belongs to the paxM FAD-dependent monooxygenase family.</text>
</comment>
<protein>
    <submittedName>
        <fullName evidence="7">FAD binding domain protein</fullName>
    </submittedName>
</protein>
<proteinExistence type="inferred from homology"/>
<dbReference type="GO" id="GO:0071949">
    <property type="term" value="F:FAD binding"/>
    <property type="evidence" value="ECO:0007669"/>
    <property type="project" value="InterPro"/>
</dbReference>
<dbReference type="EMBL" id="WIGM01001880">
    <property type="protein sequence ID" value="KAF6787322.1"/>
    <property type="molecule type" value="Genomic_DNA"/>
</dbReference>
<dbReference type="Proteomes" id="UP000639643">
    <property type="component" value="Unassembled WGS sequence"/>
</dbReference>
<evidence type="ECO:0000256" key="5">
    <source>
        <dbReference type="ARBA" id="ARBA00023033"/>
    </source>
</evidence>
<evidence type="ECO:0000259" key="6">
    <source>
        <dbReference type="Pfam" id="PF01494"/>
    </source>
</evidence>
<keyword evidence="4" id="KW-0560">Oxidoreductase</keyword>
<dbReference type="AlphaFoldDB" id="A0A8H6IMT4"/>
<dbReference type="InterPro" id="IPR002938">
    <property type="entry name" value="FAD-bd"/>
</dbReference>
<gene>
    <name evidence="7" type="ORF">CMUS01_16459</name>
</gene>
<reference evidence="7" key="1">
    <citation type="journal article" date="2020" name="Phytopathology">
        <title>Genome Sequence Resources of Colletotrichum truncatum, C. plurivorum, C. musicola, and C. sojae: Four Species Pathogenic to Soybean (Glycine max).</title>
        <authorList>
            <person name="Rogerio F."/>
            <person name="Boufleur T.R."/>
            <person name="Ciampi-Guillardi M."/>
            <person name="Sukno S.A."/>
            <person name="Thon M.R."/>
            <person name="Massola Junior N.S."/>
            <person name="Baroncelli R."/>
        </authorList>
    </citation>
    <scope>NUCLEOTIDE SEQUENCE</scope>
    <source>
        <strain evidence="7">LFN0074</strain>
    </source>
</reference>
<dbReference type="OrthoDB" id="16820at2759"/>
<dbReference type="InterPro" id="IPR036188">
    <property type="entry name" value="FAD/NAD-bd_sf"/>
</dbReference>
<dbReference type="Gene3D" id="3.50.50.60">
    <property type="entry name" value="FAD/NAD(P)-binding domain"/>
    <property type="match status" value="1"/>
</dbReference>
<keyword evidence="5" id="KW-0503">Monooxygenase</keyword>
<feature type="domain" description="FAD-binding" evidence="6">
    <location>
        <begin position="23"/>
        <end position="341"/>
    </location>
</feature>
<dbReference type="SUPFAM" id="SSF54373">
    <property type="entry name" value="FAD-linked reductases, C-terminal domain"/>
    <property type="match status" value="1"/>
</dbReference>
<dbReference type="PANTHER" id="PTHR13789">
    <property type="entry name" value="MONOOXYGENASE"/>
    <property type="match status" value="1"/>
</dbReference>
<dbReference type="InterPro" id="IPR050493">
    <property type="entry name" value="FAD-dep_Monooxygenase_BioMet"/>
</dbReference>
<keyword evidence="2" id="KW-0285">Flavoprotein</keyword>
<sequence>MGSLPNRFHGSQPIERQPSSGLSILIVGGGIAGLGFAIEAYRKGHDVRIIDRRPHFDDYGDIIGIGNSVLHSMGHWPGFLDECRKSLFAKISSYDAYSYDDRRLGKLGEGLGMSRSEFHSLLHQYAQRVGVPIRHSARAVDYFETNEQAGVVLEDGEEIAADIVVAADGIGSRSWRLVAGTKEQPISSGFAMFRSTFPVELALRNPLVAEGLAGTEVVSRLYFGPGAHLVLGKTPKDMIWMLTHKDDGNSEEDWAKPANPKDALPYVKDWAPWLQELVKVTPNDGVVDFKLMWRNPRETWVSPKARVVQIGDAAHTFLPTSASGATMALEDGLSLAAILHLSGKKDAPLALRVQNKLRFERVTCAQKMGFRNRENFHNTDWDAAAKDPASVLKQVDRWVSSHDPEKYAYEMYEKCAAHIVSGGNEPFQNTNTPPGHTFKLWTVAELLGLADRGEKIVDDGDWS</sequence>
<evidence type="ECO:0000256" key="4">
    <source>
        <dbReference type="ARBA" id="ARBA00023002"/>
    </source>
</evidence>
<name>A0A8H6IMT4_9PEZI</name>
<dbReference type="PRINTS" id="PR00420">
    <property type="entry name" value="RNGMNOXGNASE"/>
</dbReference>
<keyword evidence="8" id="KW-1185">Reference proteome</keyword>
<organism evidence="7 8">
    <name type="scientific">Colletotrichum musicola</name>
    <dbReference type="NCBI Taxonomy" id="2175873"/>
    <lineage>
        <taxon>Eukaryota</taxon>
        <taxon>Fungi</taxon>
        <taxon>Dikarya</taxon>
        <taxon>Ascomycota</taxon>
        <taxon>Pezizomycotina</taxon>
        <taxon>Sordariomycetes</taxon>
        <taxon>Hypocreomycetidae</taxon>
        <taxon>Glomerellales</taxon>
        <taxon>Glomerellaceae</taxon>
        <taxon>Colletotrichum</taxon>
        <taxon>Colletotrichum orchidearum species complex</taxon>
    </lineage>
</organism>
<dbReference type="GO" id="GO:0004497">
    <property type="term" value="F:monooxygenase activity"/>
    <property type="evidence" value="ECO:0007669"/>
    <property type="project" value="UniProtKB-KW"/>
</dbReference>
<accession>A0A8H6IMT4</accession>
<dbReference type="PANTHER" id="PTHR13789:SF236">
    <property type="entry name" value="MONOOXYGENASE, PUTATIVE (AFU_ORTHOLOGUE AFUA_6G12060)-RELATED"/>
    <property type="match status" value="1"/>
</dbReference>
<dbReference type="Pfam" id="PF01494">
    <property type="entry name" value="FAD_binding_3"/>
    <property type="match status" value="1"/>
</dbReference>
<evidence type="ECO:0000313" key="8">
    <source>
        <dbReference type="Proteomes" id="UP000639643"/>
    </source>
</evidence>
<dbReference type="SUPFAM" id="SSF51905">
    <property type="entry name" value="FAD/NAD(P)-binding domain"/>
    <property type="match status" value="1"/>
</dbReference>